<evidence type="ECO:0000259" key="5">
    <source>
        <dbReference type="Pfam" id="PF24394"/>
    </source>
</evidence>
<feature type="domain" description="TMEM62 C-terminal" evidence="5">
    <location>
        <begin position="460"/>
        <end position="675"/>
    </location>
</feature>
<evidence type="ECO:0000259" key="4">
    <source>
        <dbReference type="Pfam" id="PF24384"/>
    </source>
</evidence>
<feature type="transmembrane region" description="Helical" evidence="2">
    <location>
        <begin position="571"/>
        <end position="593"/>
    </location>
</feature>
<evidence type="ECO:0000313" key="7">
    <source>
        <dbReference type="Proteomes" id="UP000242715"/>
    </source>
</evidence>
<dbReference type="Proteomes" id="UP000242715">
    <property type="component" value="Unassembled WGS sequence"/>
</dbReference>
<dbReference type="InterPro" id="IPR004843">
    <property type="entry name" value="Calcineurin-like_PHP"/>
</dbReference>
<evidence type="ECO:0000256" key="1">
    <source>
        <dbReference type="SAM" id="MobiDB-lite"/>
    </source>
</evidence>
<dbReference type="Gene3D" id="3.60.21.10">
    <property type="match status" value="1"/>
</dbReference>
<keyword evidence="2" id="KW-0812">Transmembrane</keyword>
<protein>
    <submittedName>
        <fullName evidence="6">Uncharacterized protein</fullName>
    </submittedName>
</protein>
<dbReference type="SUPFAM" id="SSF56300">
    <property type="entry name" value="Metallo-dependent phosphatases"/>
    <property type="match status" value="1"/>
</dbReference>
<keyword evidence="2" id="KW-1133">Transmembrane helix</keyword>
<feature type="domain" description="Calcineurin-like phosphoesterase" evidence="3">
    <location>
        <begin position="45"/>
        <end position="261"/>
    </location>
</feature>
<keyword evidence="2" id="KW-0472">Membrane</keyword>
<evidence type="ECO:0000313" key="6">
    <source>
        <dbReference type="EMBL" id="GAU32451.1"/>
    </source>
</evidence>
<evidence type="ECO:0000256" key="2">
    <source>
        <dbReference type="SAM" id="Phobius"/>
    </source>
</evidence>
<name>A0A2Z6MLU7_TRISU</name>
<organism evidence="6 7">
    <name type="scientific">Trifolium subterraneum</name>
    <name type="common">Subterranean clover</name>
    <dbReference type="NCBI Taxonomy" id="3900"/>
    <lineage>
        <taxon>Eukaryota</taxon>
        <taxon>Viridiplantae</taxon>
        <taxon>Streptophyta</taxon>
        <taxon>Embryophyta</taxon>
        <taxon>Tracheophyta</taxon>
        <taxon>Spermatophyta</taxon>
        <taxon>Magnoliopsida</taxon>
        <taxon>eudicotyledons</taxon>
        <taxon>Gunneridae</taxon>
        <taxon>Pentapetalae</taxon>
        <taxon>rosids</taxon>
        <taxon>fabids</taxon>
        <taxon>Fabales</taxon>
        <taxon>Fabaceae</taxon>
        <taxon>Papilionoideae</taxon>
        <taxon>50 kb inversion clade</taxon>
        <taxon>NPAAA clade</taxon>
        <taxon>Hologalegina</taxon>
        <taxon>IRL clade</taxon>
        <taxon>Trifolieae</taxon>
        <taxon>Trifolium</taxon>
    </lineage>
</organism>
<dbReference type="GO" id="GO:0016787">
    <property type="term" value="F:hydrolase activity"/>
    <property type="evidence" value="ECO:0007669"/>
    <property type="project" value="InterPro"/>
</dbReference>
<feature type="transmembrane region" description="Helical" evidence="2">
    <location>
        <begin position="458"/>
        <end position="483"/>
    </location>
</feature>
<dbReference type="PANTHER" id="PTHR14795">
    <property type="entry name" value="HELICASE RELATED"/>
    <property type="match status" value="1"/>
</dbReference>
<feature type="transmembrane region" description="Helical" evidence="2">
    <location>
        <begin position="644"/>
        <end position="664"/>
    </location>
</feature>
<dbReference type="PANTHER" id="PTHR14795:SF0">
    <property type="entry name" value="TRANSMEMBRANE PROTEIN 62"/>
    <property type="match status" value="1"/>
</dbReference>
<feature type="transmembrane region" description="Helical" evidence="2">
    <location>
        <begin position="515"/>
        <end position="534"/>
    </location>
</feature>
<feature type="region of interest" description="Disordered" evidence="1">
    <location>
        <begin position="612"/>
        <end position="635"/>
    </location>
</feature>
<proteinExistence type="predicted"/>
<dbReference type="InterPro" id="IPR056229">
    <property type="entry name" value="Ig_TMM62"/>
</dbReference>
<dbReference type="InterPro" id="IPR056230">
    <property type="entry name" value="TMEM62_C"/>
</dbReference>
<reference evidence="7" key="1">
    <citation type="journal article" date="2017" name="Front. Plant Sci.">
        <title>Climate Clever Clovers: New Paradigm to Reduce the Environmental Footprint of Ruminants by Breeding Low Methanogenic Forages Utilizing Haplotype Variation.</title>
        <authorList>
            <person name="Kaur P."/>
            <person name="Appels R."/>
            <person name="Bayer P.E."/>
            <person name="Keeble-Gagnere G."/>
            <person name="Wang J."/>
            <person name="Hirakawa H."/>
            <person name="Shirasawa K."/>
            <person name="Vercoe P."/>
            <person name="Stefanova K."/>
            <person name="Durmic Z."/>
            <person name="Nichols P."/>
            <person name="Revell C."/>
            <person name="Isobe S.N."/>
            <person name="Edwards D."/>
            <person name="Erskine W."/>
        </authorList>
    </citation>
    <scope>NUCLEOTIDE SEQUENCE [LARGE SCALE GENOMIC DNA]</scope>
    <source>
        <strain evidence="7">cv. Daliak</strain>
    </source>
</reference>
<dbReference type="AlphaFoldDB" id="A0A2Z6MLU7"/>
<dbReference type="OrthoDB" id="27234at2759"/>
<feature type="domain" description="TMEM62 Ig-like" evidence="4">
    <location>
        <begin position="310"/>
        <end position="437"/>
    </location>
</feature>
<dbReference type="InterPro" id="IPR029052">
    <property type="entry name" value="Metallo-depent_PP-like"/>
</dbReference>
<feature type="transmembrane region" description="Helical" evidence="2">
    <location>
        <begin position="670"/>
        <end position="690"/>
    </location>
</feature>
<keyword evidence="7" id="KW-1185">Reference proteome</keyword>
<dbReference type="Pfam" id="PF24394">
    <property type="entry name" value="TMEM62_C"/>
    <property type="match status" value="1"/>
</dbReference>
<dbReference type="Pfam" id="PF24384">
    <property type="entry name" value="Ig_TMM62"/>
    <property type="match status" value="1"/>
</dbReference>
<sequence length="697" mass="78973">MISRTQKHDGMNLFVFTVVIACGIYCCNGERVIDVKGNPDSVVWIVQLSDLHFSVHHPNRAQHFNDLVGPALSIINPSLVLITGDLTDGKSKDLLTMKQNEDEWVEYQNVMEDVIERSGLQKSLFYDLRGNHDSFGVPVTGGSFDFFPKYSINGQLGRNGSVSSVTLETKERKHLFVGIDTTMSTGLRGPTNLFGHPTDQLLKDLDSELSHWDSQSEKPVTKISFGHFPLSFSAPSSSGRTLKDVFLKHSISAYVCGHLHSSTVNCSSESPPQEFWEWEMGDWRKSRAVRVLAVDSGHVSYVDLDFKSGAEQAIILPTFPLDSRFMQTSSCHHNYKCHSVASSSYETIRALVFSVSPIESVVARVYDSRYGSLVLVIETHMTKHAGENFRGNLYVAPWNYKAFEDASPNRFWLQIESNDIKGRSTLTELRPFSINGRSFRLSWSWKEFYVMGCQWASLYYPLLWSALCFMFSFLLLPKALLVFRKNMYTYKNFIANKGIVNGVLWILQEVCRVHILWFGWIGYLFYLILFPWFIGQVFTEGTNMVYMTYMGWAVETSNGKGKFEFVGSPDILVVVLPHILFVVLPAILVTGALTAERAIYRERVLAFSGKKKDDLDSNSRRPLKNGSHSSTSNPHLGKRRIRKLLCVFCLAICWKHFMNCRALVKAYDMNPVLHLLGYGLSIPLLLAYAVSETRSAR</sequence>
<evidence type="ECO:0000259" key="3">
    <source>
        <dbReference type="Pfam" id="PF00149"/>
    </source>
</evidence>
<dbReference type="Pfam" id="PF00149">
    <property type="entry name" value="Metallophos"/>
    <property type="match status" value="1"/>
</dbReference>
<dbReference type="PROSITE" id="PS51257">
    <property type="entry name" value="PROKAR_LIPOPROTEIN"/>
    <property type="match status" value="1"/>
</dbReference>
<gene>
    <name evidence="6" type="ORF">TSUD_158490</name>
</gene>
<accession>A0A2Z6MLU7</accession>
<dbReference type="EMBL" id="DF973491">
    <property type="protein sequence ID" value="GAU32451.1"/>
    <property type="molecule type" value="Genomic_DNA"/>
</dbReference>